<dbReference type="InterPro" id="IPR023198">
    <property type="entry name" value="PGP-like_dom2"/>
</dbReference>
<dbReference type="PANTHER" id="PTHR46470:SF2">
    <property type="entry name" value="GLYCERALDEHYDE 3-PHOSPHATE PHOSPHATASE"/>
    <property type="match status" value="1"/>
</dbReference>
<keyword evidence="5" id="KW-1185">Reference proteome</keyword>
<dbReference type="SFLD" id="SFLDG01129">
    <property type="entry name" value="C1.5:_HAD__Beta-PGM__Phosphata"/>
    <property type="match status" value="1"/>
</dbReference>
<dbReference type="InterPro" id="IPR023214">
    <property type="entry name" value="HAD_sf"/>
</dbReference>
<dbReference type="RefSeq" id="XP_022492386.1">
    <property type="nucleotide sequence ID" value="XM_022627618.1"/>
</dbReference>
<evidence type="ECO:0000313" key="4">
    <source>
        <dbReference type="EMBL" id="OGE56959.1"/>
    </source>
</evidence>
<dbReference type="SFLD" id="SFLDS00003">
    <property type="entry name" value="Haloacid_Dehalogenase"/>
    <property type="match status" value="1"/>
</dbReference>
<dbReference type="GeneID" id="34572352"/>
<dbReference type="InterPro" id="IPR041492">
    <property type="entry name" value="HAD_2"/>
</dbReference>
<name>A0A1F5LVI1_PENAI</name>
<dbReference type="GO" id="GO:0016791">
    <property type="term" value="F:phosphatase activity"/>
    <property type="evidence" value="ECO:0007669"/>
    <property type="project" value="TreeGrafter"/>
</dbReference>
<dbReference type="Gene3D" id="1.10.150.240">
    <property type="entry name" value="Putative phosphatase, domain 2"/>
    <property type="match status" value="1"/>
</dbReference>
<dbReference type="STRING" id="1835702.A0A1F5LVI1"/>
<dbReference type="SUPFAM" id="SSF56784">
    <property type="entry name" value="HAD-like"/>
    <property type="match status" value="1"/>
</dbReference>
<accession>A0A1F5LVI1</accession>
<evidence type="ECO:0008006" key="6">
    <source>
        <dbReference type="Google" id="ProtNLM"/>
    </source>
</evidence>
<keyword evidence="1" id="KW-0479">Metal-binding</keyword>
<dbReference type="InterPro" id="IPR051400">
    <property type="entry name" value="HAD-like_hydrolase"/>
</dbReference>
<organism evidence="4 5">
    <name type="scientific">Penicillium arizonense</name>
    <dbReference type="NCBI Taxonomy" id="1835702"/>
    <lineage>
        <taxon>Eukaryota</taxon>
        <taxon>Fungi</taxon>
        <taxon>Dikarya</taxon>
        <taxon>Ascomycota</taxon>
        <taxon>Pezizomycotina</taxon>
        <taxon>Eurotiomycetes</taxon>
        <taxon>Eurotiomycetidae</taxon>
        <taxon>Eurotiales</taxon>
        <taxon>Aspergillaceae</taxon>
        <taxon>Penicillium</taxon>
    </lineage>
</organism>
<comment type="caution">
    <text evidence="4">The sequence shown here is derived from an EMBL/GenBank/DDBJ whole genome shotgun (WGS) entry which is preliminary data.</text>
</comment>
<dbReference type="AlphaFoldDB" id="A0A1F5LVI1"/>
<protein>
    <recommendedName>
        <fullName evidence="6">HAD-like domain-containing protein</fullName>
    </recommendedName>
</protein>
<dbReference type="Proteomes" id="UP000177622">
    <property type="component" value="Unassembled WGS sequence"/>
</dbReference>
<proteinExistence type="predicted"/>
<evidence type="ECO:0000313" key="5">
    <source>
        <dbReference type="Proteomes" id="UP000177622"/>
    </source>
</evidence>
<dbReference type="Gene3D" id="3.40.50.1000">
    <property type="entry name" value="HAD superfamily/HAD-like"/>
    <property type="match status" value="1"/>
</dbReference>
<keyword evidence="3" id="KW-0460">Magnesium</keyword>
<gene>
    <name evidence="4" type="ORF">PENARI_c002G07068</name>
</gene>
<dbReference type="GO" id="GO:0046872">
    <property type="term" value="F:metal ion binding"/>
    <property type="evidence" value="ECO:0007669"/>
    <property type="project" value="UniProtKB-KW"/>
</dbReference>
<evidence type="ECO:0000256" key="1">
    <source>
        <dbReference type="ARBA" id="ARBA00022723"/>
    </source>
</evidence>
<dbReference type="InterPro" id="IPR036412">
    <property type="entry name" value="HAD-like_sf"/>
</dbReference>
<dbReference type="Pfam" id="PF13419">
    <property type="entry name" value="HAD_2"/>
    <property type="match status" value="1"/>
</dbReference>
<dbReference type="CDD" id="cd01427">
    <property type="entry name" value="HAD_like"/>
    <property type="match status" value="1"/>
</dbReference>
<keyword evidence="2" id="KW-0378">Hydrolase</keyword>
<evidence type="ECO:0000256" key="2">
    <source>
        <dbReference type="ARBA" id="ARBA00022801"/>
    </source>
</evidence>
<dbReference type="EMBL" id="LXJU01000002">
    <property type="protein sequence ID" value="OGE56959.1"/>
    <property type="molecule type" value="Genomic_DNA"/>
</dbReference>
<dbReference type="PANTHER" id="PTHR46470">
    <property type="entry name" value="N-ACYLNEURAMINATE-9-PHOSPHATASE"/>
    <property type="match status" value="1"/>
</dbReference>
<evidence type="ECO:0000256" key="3">
    <source>
        <dbReference type="ARBA" id="ARBA00022842"/>
    </source>
</evidence>
<reference evidence="4 5" key="1">
    <citation type="journal article" date="2016" name="Sci. Rep.">
        <title>Penicillium arizonense, a new, genome sequenced fungal species, reveals a high chemical diversity in secreted metabolites.</title>
        <authorList>
            <person name="Grijseels S."/>
            <person name="Nielsen J.C."/>
            <person name="Randelovic M."/>
            <person name="Nielsen J."/>
            <person name="Nielsen K.F."/>
            <person name="Workman M."/>
            <person name="Frisvad J.C."/>
        </authorList>
    </citation>
    <scope>NUCLEOTIDE SEQUENCE [LARGE SCALE GENOMIC DNA]</scope>
    <source>
        <strain evidence="4 5">CBS 141311</strain>
    </source>
</reference>
<dbReference type="OrthoDB" id="1694274at2759"/>
<sequence length="248" mass="28100">MSLQQALSRSWFGFDLDDTLHEFRRASANASTHIFEAIHSSNSQISIDTLRTTYQGILRNTTANAFADGRTSTEYRRERFGRLLQVHGLTGLNHFLGPGNPLLDRLLDLYRDSLRESLALKPGVLHLLQTLRRLGKKIIVITEGPADAQEWTVQELGIWRYIDVLVTTNEVGRSKVDGLFGVVLDRYGIYSDDIVYFGDNEVRDVQAAREQGILAVHYDEKRGSQLDDINALRVNSWDVVEKVLVRGE</sequence>